<dbReference type="STRING" id="45065.Lgee_0754"/>
<comment type="similarity">
    <text evidence="2 6">Belongs to the flagella basal body rod proteins family.</text>
</comment>
<dbReference type="InterPro" id="IPR006300">
    <property type="entry name" value="FlgB"/>
</dbReference>
<evidence type="ECO:0000256" key="4">
    <source>
        <dbReference type="ARBA" id="ARBA00023143"/>
    </source>
</evidence>
<evidence type="ECO:0000256" key="1">
    <source>
        <dbReference type="ARBA" id="ARBA00004117"/>
    </source>
</evidence>
<dbReference type="NCBIfam" id="TIGR01396">
    <property type="entry name" value="FlgB"/>
    <property type="match status" value="1"/>
</dbReference>
<comment type="subcellular location">
    <subcellularLocation>
        <location evidence="1 6">Bacterial flagellum basal body</location>
    </subcellularLocation>
</comment>
<dbReference type="GO" id="GO:0030694">
    <property type="term" value="C:bacterial-type flagellum basal body, rod"/>
    <property type="evidence" value="ECO:0007669"/>
    <property type="project" value="InterPro"/>
</dbReference>
<evidence type="ECO:0000256" key="5">
    <source>
        <dbReference type="ARBA" id="ARBA00024934"/>
    </source>
</evidence>
<accession>A0A0W0U1V0</accession>
<comment type="caution">
    <text evidence="7">The sequence shown here is derived from an EMBL/GenBank/DDBJ whole genome shotgun (WGS) entry which is preliminary data.</text>
</comment>
<keyword evidence="7" id="KW-0966">Cell projection</keyword>
<evidence type="ECO:0000313" key="7">
    <source>
        <dbReference type="EMBL" id="KTD02062.1"/>
    </source>
</evidence>
<evidence type="ECO:0000313" key="8">
    <source>
        <dbReference type="Proteomes" id="UP000054785"/>
    </source>
</evidence>
<keyword evidence="8" id="KW-1185">Reference proteome</keyword>
<dbReference type="AlphaFoldDB" id="A0A0W0U1V0"/>
<organism evidence="7 8">
    <name type="scientific">Legionella geestiana</name>
    <dbReference type="NCBI Taxonomy" id="45065"/>
    <lineage>
        <taxon>Bacteria</taxon>
        <taxon>Pseudomonadati</taxon>
        <taxon>Pseudomonadota</taxon>
        <taxon>Gammaproteobacteria</taxon>
        <taxon>Legionellales</taxon>
        <taxon>Legionellaceae</taxon>
        <taxon>Legionella</taxon>
    </lineage>
</organism>
<sequence>MIGASFLGLEEKALKLCETRASLIAQNIANGATPNYKARDIDFQKALREAQGRHTLDTSNAGHISSTHQQDGATLLYRTPMQSSMDNNTVDDEIERKNFMQNALRFQASLGFSHAKMSQLLKAIRGE</sequence>
<dbReference type="PIRSF" id="PIRSF002889">
    <property type="entry name" value="Rod_FlgB"/>
    <property type="match status" value="1"/>
</dbReference>
<protein>
    <recommendedName>
        <fullName evidence="3 6">Flagellar basal body rod protein FlgB</fullName>
    </recommendedName>
</protein>
<keyword evidence="4 6" id="KW-0975">Bacterial flagellum</keyword>
<name>A0A0W0U1V0_9GAMM</name>
<comment type="subunit">
    <text evidence="6">The basal body constitutes a major portion of the flagellar organelle and consists of a number of rings mounted on a central rod.</text>
</comment>
<evidence type="ECO:0000256" key="6">
    <source>
        <dbReference type="PIRNR" id="PIRNR002889"/>
    </source>
</evidence>
<keyword evidence="7" id="KW-0282">Flagellum</keyword>
<proteinExistence type="inferred from homology"/>
<dbReference type="GO" id="GO:0071973">
    <property type="term" value="P:bacterial-type flagellum-dependent cell motility"/>
    <property type="evidence" value="ECO:0007669"/>
    <property type="project" value="InterPro"/>
</dbReference>
<keyword evidence="7" id="KW-0969">Cilium</keyword>
<dbReference type="PATRIC" id="fig|45065.4.peg.810"/>
<dbReference type="EMBL" id="LNYC01000022">
    <property type="protein sequence ID" value="KTD02062.1"/>
    <property type="molecule type" value="Genomic_DNA"/>
</dbReference>
<gene>
    <name evidence="7" type="primary">flgB</name>
    <name evidence="7" type="ORF">Lgee_0754</name>
</gene>
<reference evidence="7 8" key="1">
    <citation type="submission" date="2015-11" db="EMBL/GenBank/DDBJ databases">
        <title>Genomic analysis of 38 Legionella species identifies large and diverse effector repertoires.</title>
        <authorList>
            <person name="Burstein D."/>
            <person name="Amaro F."/>
            <person name="Zusman T."/>
            <person name="Lifshitz Z."/>
            <person name="Cohen O."/>
            <person name="Gilbert J.A."/>
            <person name="Pupko T."/>
            <person name="Shuman H.A."/>
            <person name="Segal G."/>
        </authorList>
    </citation>
    <scope>NUCLEOTIDE SEQUENCE [LARGE SCALE GENOMIC DNA]</scope>
    <source>
        <strain evidence="7 8">ATCC 49504</strain>
    </source>
</reference>
<dbReference type="Proteomes" id="UP000054785">
    <property type="component" value="Unassembled WGS sequence"/>
</dbReference>
<evidence type="ECO:0000256" key="3">
    <source>
        <dbReference type="ARBA" id="ARBA00014376"/>
    </source>
</evidence>
<dbReference type="OrthoDB" id="9788334at2"/>
<comment type="function">
    <text evidence="5 6">Structural component of flagellum, the bacterial motility apparatus. Part of the rod structure of flagellar basal body.</text>
</comment>
<evidence type="ECO:0000256" key="2">
    <source>
        <dbReference type="ARBA" id="ARBA00009677"/>
    </source>
</evidence>